<accession>A0A0E9QFW1</accession>
<reference evidence="1" key="1">
    <citation type="submission" date="2014-11" db="EMBL/GenBank/DDBJ databases">
        <authorList>
            <person name="Amaro Gonzalez C."/>
        </authorList>
    </citation>
    <scope>NUCLEOTIDE SEQUENCE</scope>
</reference>
<protein>
    <submittedName>
        <fullName evidence="1">Uncharacterized protein</fullName>
    </submittedName>
</protein>
<dbReference type="EMBL" id="GBXM01092883">
    <property type="protein sequence ID" value="JAH15694.1"/>
    <property type="molecule type" value="Transcribed_RNA"/>
</dbReference>
<evidence type="ECO:0000313" key="1">
    <source>
        <dbReference type="EMBL" id="JAH15694.1"/>
    </source>
</evidence>
<proteinExistence type="predicted"/>
<sequence>MLRFLFPFESKTLALLVHSRRIFFLLEPTCAFLFLKPGSCFFP</sequence>
<organism evidence="1">
    <name type="scientific">Anguilla anguilla</name>
    <name type="common">European freshwater eel</name>
    <name type="synonym">Muraena anguilla</name>
    <dbReference type="NCBI Taxonomy" id="7936"/>
    <lineage>
        <taxon>Eukaryota</taxon>
        <taxon>Metazoa</taxon>
        <taxon>Chordata</taxon>
        <taxon>Craniata</taxon>
        <taxon>Vertebrata</taxon>
        <taxon>Euteleostomi</taxon>
        <taxon>Actinopterygii</taxon>
        <taxon>Neopterygii</taxon>
        <taxon>Teleostei</taxon>
        <taxon>Anguilliformes</taxon>
        <taxon>Anguillidae</taxon>
        <taxon>Anguilla</taxon>
    </lineage>
</organism>
<reference evidence="1" key="2">
    <citation type="journal article" date="2015" name="Fish Shellfish Immunol.">
        <title>Early steps in the European eel (Anguilla anguilla)-Vibrio vulnificus interaction in the gills: Role of the RtxA13 toxin.</title>
        <authorList>
            <person name="Callol A."/>
            <person name="Pajuelo D."/>
            <person name="Ebbesson L."/>
            <person name="Teles M."/>
            <person name="MacKenzie S."/>
            <person name="Amaro C."/>
        </authorList>
    </citation>
    <scope>NUCLEOTIDE SEQUENCE</scope>
</reference>
<name>A0A0E9QFW1_ANGAN</name>
<dbReference type="AlphaFoldDB" id="A0A0E9QFW1"/>